<gene>
    <name evidence="1" type="ORF">Tci_048834</name>
</gene>
<dbReference type="EMBL" id="BKCJ010007358">
    <property type="protein sequence ID" value="GEU76856.1"/>
    <property type="molecule type" value="Genomic_DNA"/>
</dbReference>
<organism evidence="1">
    <name type="scientific">Tanacetum cinerariifolium</name>
    <name type="common">Dalmatian daisy</name>
    <name type="synonym">Chrysanthemum cinerariifolium</name>
    <dbReference type="NCBI Taxonomy" id="118510"/>
    <lineage>
        <taxon>Eukaryota</taxon>
        <taxon>Viridiplantae</taxon>
        <taxon>Streptophyta</taxon>
        <taxon>Embryophyta</taxon>
        <taxon>Tracheophyta</taxon>
        <taxon>Spermatophyta</taxon>
        <taxon>Magnoliopsida</taxon>
        <taxon>eudicotyledons</taxon>
        <taxon>Gunneridae</taxon>
        <taxon>Pentapetalae</taxon>
        <taxon>asterids</taxon>
        <taxon>campanulids</taxon>
        <taxon>Asterales</taxon>
        <taxon>Asteraceae</taxon>
        <taxon>Asteroideae</taxon>
        <taxon>Anthemideae</taxon>
        <taxon>Anthemidinae</taxon>
        <taxon>Tanacetum</taxon>
    </lineage>
</organism>
<sequence>MDPCAMVIFILNDSCTNAKLLFEGKTLLEVIVRISLTTLISYVGERVAVASRLGAIRAQADKCCQKRSNKHLAAQQISELRRFVNRMREELQTCRNQTPQLNALIVEMEAFDDLSEVFDILMGLRDDVRVKMPS</sequence>
<accession>A0A6L2MS90</accession>
<protein>
    <submittedName>
        <fullName evidence="1">Uncharacterized protein</fullName>
    </submittedName>
</protein>
<comment type="caution">
    <text evidence="1">The sequence shown here is derived from an EMBL/GenBank/DDBJ whole genome shotgun (WGS) entry which is preliminary data.</text>
</comment>
<evidence type="ECO:0000313" key="1">
    <source>
        <dbReference type="EMBL" id="GEU76856.1"/>
    </source>
</evidence>
<dbReference type="AlphaFoldDB" id="A0A6L2MS90"/>
<proteinExistence type="predicted"/>
<name>A0A6L2MS90_TANCI</name>
<reference evidence="1" key="1">
    <citation type="journal article" date="2019" name="Sci. Rep.">
        <title>Draft genome of Tanacetum cinerariifolium, the natural source of mosquito coil.</title>
        <authorList>
            <person name="Yamashiro T."/>
            <person name="Shiraishi A."/>
            <person name="Satake H."/>
            <person name="Nakayama K."/>
        </authorList>
    </citation>
    <scope>NUCLEOTIDE SEQUENCE</scope>
</reference>